<dbReference type="Pfam" id="PF04294">
    <property type="entry name" value="VanW"/>
    <property type="match status" value="1"/>
</dbReference>
<dbReference type="InterPro" id="IPR052913">
    <property type="entry name" value="Glycopeptide_resist_protein"/>
</dbReference>
<evidence type="ECO:0000313" key="3">
    <source>
        <dbReference type="Proteomes" id="UP000265643"/>
    </source>
</evidence>
<evidence type="ECO:0000313" key="2">
    <source>
        <dbReference type="EMBL" id="GCA67435.1"/>
    </source>
</evidence>
<dbReference type="PANTHER" id="PTHR35788:SF1">
    <property type="entry name" value="EXPORTED PROTEIN"/>
    <property type="match status" value="1"/>
</dbReference>
<dbReference type="Pfam" id="PF12229">
    <property type="entry name" value="PG_binding_4"/>
    <property type="match status" value="1"/>
</dbReference>
<feature type="domain" description="YoaR-like putative peptidoglycan binding" evidence="1">
    <location>
        <begin position="103"/>
        <end position="212"/>
    </location>
</feature>
<accession>A0A391P1V2</accession>
<comment type="caution">
    <text evidence="2">The sequence shown here is derived from an EMBL/GenBank/DDBJ whole genome shotgun (WGS) entry which is preliminary data.</text>
</comment>
<organism evidence="2 3">
    <name type="scientific">Mediterraneibacter butyricigenes</name>
    <dbReference type="NCBI Taxonomy" id="2316025"/>
    <lineage>
        <taxon>Bacteria</taxon>
        <taxon>Bacillati</taxon>
        <taxon>Bacillota</taxon>
        <taxon>Clostridia</taxon>
        <taxon>Lachnospirales</taxon>
        <taxon>Lachnospiraceae</taxon>
        <taxon>Mediterraneibacter</taxon>
    </lineage>
</organism>
<name>A0A391P1V2_9FIRM</name>
<sequence length="507" mass="55919">MADSRMRRMSKKQRAKIRRRKKRLRAAVVLFACALICFLFCQILLFFYIHRYAKDTALEGVRVGNLDVSGMTVSQVEKAVEKQVKACQNGTLTIKAGKSSGDTTYKKMGLSADGKNLAKEAVNYGKEGNLFKRFKEIRCCKKNGYTVPLQYTVNEKKTKKILKTVCANSYDGPVNASMVTKKGKPVITEGKEGEAVDVKATIKVIEKYLNDGWQGEDGTITAKSKMTKPEIQASDLKELSDVLGTFQTYYGDDGSSKAINVEAGANHIGGHLVKPGEEFSANAAMEPYTEENGYTEGGSYENGQVVQTMGGGICQVSTTLYNALLLAEVEITERMPHSMLIDYVEPSMDAAIADDVKDLKFKNNYKTPIYIESVLSDGYLTFNIYGKETRDKNRTIEYVSETLDTEEAEGTRFVETDEYVGYYEVISGAREGLSAQLWKVVYENGEEVSRDVVNTSHYASSPMTIGVGTNTSNSALKSRIESAIASQDKDTILSAISSGSYDGDEDY</sequence>
<dbReference type="PANTHER" id="PTHR35788">
    <property type="entry name" value="EXPORTED PROTEIN-RELATED"/>
    <property type="match status" value="1"/>
</dbReference>
<reference evidence="3" key="1">
    <citation type="submission" date="2018-09" db="EMBL/GenBank/DDBJ databases">
        <title>Draft Genome Sequence of Mediterraneibacter sp. KCTC 15684.</title>
        <authorList>
            <person name="Kim J.S."/>
            <person name="Han K.I."/>
            <person name="Suh M.K."/>
            <person name="Lee K.C."/>
            <person name="Eom M.K."/>
            <person name="Lee J.H."/>
            <person name="Park S.H."/>
            <person name="Kang S.W."/>
            <person name="Park J.E."/>
            <person name="Oh B.S."/>
            <person name="Yu S.Y."/>
            <person name="Choi S.H."/>
            <person name="Lee D.H."/>
            <person name="Yoon H."/>
            <person name="Kim B."/>
            <person name="Yang S.J."/>
            <person name="Lee J.S."/>
        </authorList>
    </citation>
    <scope>NUCLEOTIDE SEQUENCE [LARGE SCALE GENOMIC DNA]</scope>
    <source>
        <strain evidence="3">KCTC 15684</strain>
    </source>
</reference>
<dbReference type="EMBL" id="BHGK01000001">
    <property type="protein sequence ID" value="GCA67435.1"/>
    <property type="molecule type" value="Genomic_DNA"/>
</dbReference>
<dbReference type="InterPro" id="IPR007391">
    <property type="entry name" value="Vancomycin_resist_VanW"/>
</dbReference>
<evidence type="ECO:0000259" key="1">
    <source>
        <dbReference type="Pfam" id="PF12229"/>
    </source>
</evidence>
<gene>
    <name evidence="2" type="ORF">KGMB01110_18710</name>
</gene>
<dbReference type="AlphaFoldDB" id="A0A391P1V2"/>
<dbReference type="Proteomes" id="UP000265643">
    <property type="component" value="Unassembled WGS sequence"/>
</dbReference>
<keyword evidence="3" id="KW-1185">Reference proteome</keyword>
<dbReference type="RefSeq" id="WP_119298135.1">
    <property type="nucleotide sequence ID" value="NZ_BHGK01000001.1"/>
</dbReference>
<protein>
    <submittedName>
        <fullName evidence="2">Exported protein</fullName>
    </submittedName>
</protein>
<proteinExistence type="predicted"/>
<dbReference type="InterPro" id="IPR022029">
    <property type="entry name" value="YoaR-like_PG-bd"/>
</dbReference>